<evidence type="ECO:0000313" key="1">
    <source>
        <dbReference type="EMBL" id="MCP2269260.1"/>
    </source>
</evidence>
<dbReference type="RefSeq" id="WP_253886265.1">
    <property type="nucleotide sequence ID" value="NZ_BAAAVB010000004.1"/>
</dbReference>
<accession>A0ABT1I9G0</accession>
<proteinExistence type="predicted"/>
<gene>
    <name evidence="1" type="ORF">LV75_001748</name>
</gene>
<dbReference type="Proteomes" id="UP001205185">
    <property type="component" value="Unassembled WGS sequence"/>
</dbReference>
<evidence type="ECO:0000313" key="2">
    <source>
        <dbReference type="Proteomes" id="UP001205185"/>
    </source>
</evidence>
<protein>
    <submittedName>
        <fullName evidence="1">Uncharacterized protein</fullName>
    </submittedName>
</protein>
<comment type="caution">
    <text evidence="1">The sequence shown here is derived from an EMBL/GenBank/DDBJ whole genome shotgun (WGS) entry which is preliminary data.</text>
</comment>
<sequence>MSTMRDIVATVVVVDCPLGQVARAVDDLSSHLPAEQEPGVCPFCVNAQWPCGRFLAAAQHIAGCGVDVSSLVPVALHPVLWPATKRSA</sequence>
<dbReference type="EMBL" id="JAMTCO010000004">
    <property type="protein sequence ID" value="MCP2269260.1"/>
    <property type="molecule type" value="Genomic_DNA"/>
</dbReference>
<name>A0ABT1I9G0_9PSEU</name>
<keyword evidence="2" id="KW-1185">Reference proteome</keyword>
<reference evidence="1 2" key="1">
    <citation type="submission" date="2022-06" db="EMBL/GenBank/DDBJ databases">
        <title>Genomic Encyclopedia of Archaeal and Bacterial Type Strains, Phase II (KMG-II): from individual species to whole genera.</title>
        <authorList>
            <person name="Goeker M."/>
        </authorList>
    </citation>
    <scope>NUCLEOTIDE SEQUENCE [LARGE SCALE GENOMIC DNA]</scope>
    <source>
        <strain evidence="1 2">DSM 44255</strain>
    </source>
</reference>
<organism evidence="1 2">
    <name type="scientific">Actinokineospora diospyrosa</name>
    <dbReference type="NCBI Taxonomy" id="103728"/>
    <lineage>
        <taxon>Bacteria</taxon>
        <taxon>Bacillati</taxon>
        <taxon>Actinomycetota</taxon>
        <taxon>Actinomycetes</taxon>
        <taxon>Pseudonocardiales</taxon>
        <taxon>Pseudonocardiaceae</taxon>
        <taxon>Actinokineospora</taxon>
    </lineage>
</organism>